<keyword evidence="3" id="KW-1185">Reference proteome</keyword>
<dbReference type="InterPro" id="IPR037064">
    <property type="entry name" value="Formiminotransferase_N_sf"/>
</dbReference>
<evidence type="ECO:0000313" key="3">
    <source>
        <dbReference type="Proteomes" id="UP000245921"/>
    </source>
</evidence>
<reference evidence="2 3" key="1">
    <citation type="submission" date="2018-05" db="EMBL/GenBank/DDBJ databases">
        <title>Genomic Encyclopedia of Type Strains, Phase IV (KMG-IV): sequencing the most valuable type-strain genomes for metagenomic binning, comparative biology and taxonomic classification.</title>
        <authorList>
            <person name="Goeker M."/>
        </authorList>
    </citation>
    <scope>NUCLEOTIDE SEQUENCE [LARGE SCALE GENOMIC DNA]</scope>
    <source>
        <strain evidence="2 3">DSM 24906</strain>
    </source>
</reference>
<comment type="caution">
    <text evidence="2">The sequence shown here is derived from an EMBL/GenBank/DDBJ whole genome shotgun (WGS) entry which is preliminary data.</text>
</comment>
<name>A0AA45C5G2_9BACT</name>
<dbReference type="GO" id="GO:0005542">
    <property type="term" value="F:folic acid binding"/>
    <property type="evidence" value="ECO:0007669"/>
    <property type="project" value="InterPro"/>
</dbReference>
<evidence type="ECO:0000313" key="2">
    <source>
        <dbReference type="EMBL" id="PWJ88767.1"/>
    </source>
</evidence>
<dbReference type="SUPFAM" id="SSF55116">
    <property type="entry name" value="Formiminotransferase domain of formiminotransferase-cyclodeaminase"/>
    <property type="match status" value="1"/>
</dbReference>
<accession>A0AA45C5G2</accession>
<dbReference type="RefSeq" id="WP_109605803.1">
    <property type="nucleotide sequence ID" value="NZ_QGGI01000017.1"/>
</dbReference>
<evidence type="ECO:0000259" key="1">
    <source>
        <dbReference type="SMART" id="SM01222"/>
    </source>
</evidence>
<organism evidence="2 3">
    <name type="scientific">Oceanotoga teriensis</name>
    <dbReference type="NCBI Taxonomy" id="515440"/>
    <lineage>
        <taxon>Bacteria</taxon>
        <taxon>Thermotogati</taxon>
        <taxon>Thermotogota</taxon>
        <taxon>Thermotogae</taxon>
        <taxon>Petrotogales</taxon>
        <taxon>Petrotogaceae</taxon>
        <taxon>Oceanotoga</taxon>
    </lineage>
</organism>
<dbReference type="Gene3D" id="3.30.990.10">
    <property type="entry name" value="Formiminotransferase, N-terminal subdomain"/>
    <property type="match status" value="1"/>
</dbReference>
<dbReference type="InterPro" id="IPR051623">
    <property type="entry name" value="FTCD"/>
</dbReference>
<feature type="domain" description="Formiminotransferase N-terminal subdomain" evidence="1">
    <location>
        <begin position="2"/>
        <end position="179"/>
    </location>
</feature>
<dbReference type="EMBL" id="QGGI01000017">
    <property type="protein sequence ID" value="PWJ88767.1"/>
    <property type="molecule type" value="Genomic_DNA"/>
</dbReference>
<dbReference type="Proteomes" id="UP000245921">
    <property type="component" value="Unassembled WGS sequence"/>
</dbReference>
<dbReference type="GO" id="GO:0016740">
    <property type="term" value="F:transferase activity"/>
    <property type="evidence" value="ECO:0007669"/>
    <property type="project" value="InterPro"/>
</dbReference>
<dbReference type="AlphaFoldDB" id="A0AA45C5G2"/>
<dbReference type="PANTHER" id="PTHR12234:SF8">
    <property type="entry name" value="FORMIMINOTRANSFERASE-CYCLODEAMINASE"/>
    <property type="match status" value="1"/>
</dbReference>
<sequence>MKLLGAVPNISEGKDEKLIKKIIDMANEYEKMWVISYKMDEYYNRTLLTVIGKPECVMNYLFKMTEICINEIDMKNHSGAHPAIGSVDVIPIIPITEITNDEAQKMALDLSEKISSKFNIPIFSYENSTDISNKKHINYIRKDGFESLKWRMKTGKLTSDFGPNEPNENAGGCIIGVRSYLITLDFYINSKNRWLAEQIKRELLVEIPGSIFIDKKSDNNFILTLNAKVSDISLLDIYYTSRKVIEHFDCEIEKINIPTPLTSSILIDSFKKIADNNIEGNLQTIEEFILSKLS</sequence>
<protein>
    <submittedName>
        <fullName evidence="2">Glutamate formiminotransferase</fullName>
    </submittedName>
</protein>
<dbReference type="InterPro" id="IPR012886">
    <property type="entry name" value="Formiminotransferase_N"/>
</dbReference>
<dbReference type="SMART" id="SM01222">
    <property type="entry name" value="FTCD_N"/>
    <property type="match status" value="1"/>
</dbReference>
<dbReference type="PANTHER" id="PTHR12234">
    <property type="entry name" value="FORMIMINOTRANSFERASE-CYCLODEAMINASE"/>
    <property type="match status" value="1"/>
</dbReference>
<dbReference type="Pfam" id="PF07837">
    <property type="entry name" value="FTCD_N"/>
    <property type="match status" value="1"/>
</dbReference>
<proteinExistence type="predicted"/>
<gene>
    <name evidence="2" type="ORF">C7380_11757</name>
</gene>
<dbReference type="InterPro" id="IPR022384">
    <property type="entry name" value="FormiminoTrfase_cat_dom_sf"/>
</dbReference>